<dbReference type="EMBL" id="BX649209">
    <property type="protein sequence ID" value="CAE46853.1"/>
    <property type="molecule type" value="Genomic_DNA"/>
</dbReference>
<dbReference type="GO" id="GO:0015074">
    <property type="term" value="P:DNA integration"/>
    <property type="evidence" value="ECO:0007669"/>
    <property type="project" value="InterPro"/>
</dbReference>
<dbReference type="EMBL" id="BX649209">
    <property type="protein sequence ID" value="CAE46845.1"/>
    <property type="molecule type" value="Genomic_DNA"/>
</dbReference>
<dbReference type="PROSITE" id="PS50994">
    <property type="entry name" value="INTEGRASE"/>
    <property type="match status" value="1"/>
</dbReference>
<dbReference type="InterPro" id="IPR036397">
    <property type="entry name" value="RNaseH_sf"/>
</dbReference>
<gene>
    <name evidence="3" type="ordered locus">MUP034c</name>
    <name evidence="4" type="ordered locus">MUP042c</name>
</gene>
<dbReference type="InterPro" id="IPR001584">
    <property type="entry name" value="Integrase_cat-core"/>
</dbReference>
<dbReference type="Pfam" id="PF00665">
    <property type="entry name" value="rve"/>
    <property type="match status" value="1"/>
</dbReference>
<accession>Q6MZ68</accession>
<sequence>MAMDFQFDFTTDSKAVKIASMVDEHIRESLLNIVERSITAERLIAGLEWVFAAAGGPPKVLRMDNGPELISQALRQFCDRKVGLCYIQPRTPWNNATSNRSTTGYEGTASTAAAGPTHSKTAWSWTISTTNTIIGIVTPHWVTCPPRSRLPDAATLIAPWPIALWPVRSNDICVKGTRL</sequence>
<dbReference type="KEGG" id="mul:MUP042c"/>
<dbReference type="InterPro" id="IPR012337">
    <property type="entry name" value="RNaseH-like_sf"/>
</dbReference>
<evidence type="ECO:0000313" key="3">
    <source>
        <dbReference type="EMBL" id="CAE46845.1"/>
    </source>
</evidence>
<evidence type="ECO:0000313" key="5">
    <source>
        <dbReference type="Proteomes" id="UP000000765"/>
    </source>
</evidence>
<dbReference type="KEGG" id="mul:MUP034c"/>
<evidence type="ECO:0000259" key="2">
    <source>
        <dbReference type="PROSITE" id="PS50994"/>
    </source>
</evidence>
<feature type="domain" description="Integrase catalytic" evidence="2">
    <location>
        <begin position="1"/>
        <end position="80"/>
    </location>
</feature>
<dbReference type="PANTHER" id="PTHR47515:SF1">
    <property type="entry name" value="BLR2054 PROTEIN"/>
    <property type="match status" value="1"/>
</dbReference>
<geneLocation type="plasmid" evidence="4 5">
    <name>pMUM001</name>
</geneLocation>
<evidence type="ECO:0000256" key="1">
    <source>
        <dbReference type="SAM" id="MobiDB-lite"/>
    </source>
</evidence>
<dbReference type="Gene3D" id="3.30.420.10">
    <property type="entry name" value="Ribonuclease H-like superfamily/Ribonuclease H"/>
    <property type="match status" value="1"/>
</dbReference>
<keyword evidence="4" id="KW-0614">Plasmid</keyword>
<feature type="region of interest" description="Disordered" evidence="1">
    <location>
        <begin position="97"/>
        <end position="116"/>
    </location>
</feature>
<dbReference type="AlphaFoldDB" id="Q6MZ68"/>
<name>Q6MZ68_MYCUA</name>
<evidence type="ECO:0000313" key="4">
    <source>
        <dbReference type="EMBL" id="CAE46853.1"/>
    </source>
</evidence>
<feature type="compositionally biased region" description="Polar residues" evidence="1">
    <location>
        <begin position="97"/>
        <end position="111"/>
    </location>
</feature>
<dbReference type="PANTHER" id="PTHR47515">
    <property type="entry name" value="LOW CALCIUM RESPONSE LOCUS PROTEIN T"/>
    <property type="match status" value="1"/>
</dbReference>
<dbReference type="Proteomes" id="UP000000765">
    <property type="component" value="Plasmid pMUM001"/>
</dbReference>
<dbReference type="GO" id="GO:0003676">
    <property type="term" value="F:nucleic acid binding"/>
    <property type="evidence" value="ECO:0007669"/>
    <property type="project" value="InterPro"/>
</dbReference>
<protein>
    <submittedName>
        <fullName evidence="4">Putative transposase</fullName>
    </submittedName>
</protein>
<proteinExistence type="predicted"/>
<reference evidence="5" key="2">
    <citation type="journal article" date="2005" name="Microbiology">
        <title>Functional analysis and annotation of the virulence plasmid pMUM001 from Mycobacterium ulcerans.</title>
        <authorList>
            <person name="Stinear T.P."/>
            <person name="Pryor M.J."/>
            <person name="Porter J.L."/>
            <person name="Cole S.T."/>
        </authorList>
    </citation>
    <scope>NUCLEOTIDE SEQUENCE [LARGE SCALE GENOMIC DNA]</scope>
    <source>
        <strain evidence="5">Agy99</strain>
        <plasmid evidence="5">Plasmid pMUM001</plasmid>
    </source>
</reference>
<reference evidence="4 5" key="1">
    <citation type="journal article" date="2004" name="Proc. Natl. Acad. Sci. U.S.A.">
        <title>Giant plasmid-encoded polyketide synthases produce the macrolide toxin of Mycobacterium ulcerans.</title>
        <authorList>
            <person name="Stinear T.P."/>
            <person name="Mve-Obiang A."/>
            <person name="Small P.L.C."/>
            <person name="Frigui W."/>
            <person name="Pryor M.J."/>
            <person name="Brosch R."/>
            <person name="Jenkin G.A."/>
            <person name="Johnson P.D.R."/>
            <person name="Davies J.K."/>
            <person name="Lee R.E."/>
            <person name="Adusumilli S."/>
            <person name="Garnier T."/>
            <person name="Haydock S.F."/>
            <person name="Leadlay P.F."/>
            <person name="Cole S.T."/>
        </authorList>
    </citation>
    <scope>NUCLEOTIDE SEQUENCE [LARGE SCALE GENOMIC DNA]</scope>
    <source>
        <strain evidence="4">AGY99</strain>
        <strain evidence="5">Agy99</strain>
        <plasmid evidence="5">Plasmid pMUM001</plasmid>
        <plasmid evidence="4">pMUM001</plasmid>
    </source>
</reference>
<organism evidence="5">
    <name type="scientific">Mycobacterium ulcerans (strain Agy99)</name>
    <dbReference type="NCBI Taxonomy" id="362242"/>
    <lineage>
        <taxon>Bacteria</taxon>
        <taxon>Bacillati</taxon>
        <taxon>Actinomycetota</taxon>
        <taxon>Actinomycetes</taxon>
        <taxon>Mycobacteriales</taxon>
        <taxon>Mycobacteriaceae</taxon>
        <taxon>Mycobacterium</taxon>
        <taxon>Mycobacterium ulcerans group</taxon>
    </lineage>
</organism>
<dbReference type="SUPFAM" id="SSF53098">
    <property type="entry name" value="Ribonuclease H-like"/>
    <property type="match status" value="1"/>
</dbReference>